<dbReference type="Pfam" id="PF02565">
    <property type="entry name" value="RecO_C"/>
    <property type="match status" value="1"/>
</dbReference>
<dbReference type="Pfam" id="PF11967">
    <property type="entry name" value="RecO_N"/>
    <property type="match status" value="1"/>
</dbReference>
<comment type="function">
    <text evidence="7">Involved in DNA repair and RecF pathway recombination.</text>
</comment>
<name>A0ABT0M6A5_9BACL</name>
<dbReference type="InterPro" id="IPR003717">
    <property type="entry name" value="RecO"/>
</dbReference>
<dbReference type="InterPro" id="IPR012340">
    <property type="entry name" value="NA-bd_OB-fold"/>
</dbReference>
<evidence type="ECO:0000256" key="4">
    <source>
        <dbReference type="ARBA" id="ARBA00023172"/>
    </source>
</evidence>
<dbReference type="PANTHER" id="PTHR33991:SF1">
    <property type="entry name" value="DNA REPAIR PROTEIN RECO"/>
    <property type="match status" value="1"/>
</dbReference>
<evidence type="ECO:0000256" key="5">
    <source>
        <dbReference type="ARBA" id="ARBA00023204"/>
    </source>
</evidence>
<dbReference type="HAMAP" id="MF_00201">
    <property type="entry name" value="RecO"/>
    <property type="match status" value="1"/>
</dbReference>
<evidence type="ECO:0000313" key="10">
    <source>
        <dbReference type="Proteomes" id="UP001203004"/>
    </source>
</evidence>
<dbReference type="PANTHER" id="PTHR33991">
    <property type="entry name" value="DNA REPAIR PROTEIN RECO"/>
    <property type="match status" value="1"/>
</dbReference>
<evidence type="ECO:0000256" key="3">
    <source>
        <dbReference type="ARBA" id="ARBA00022763"/>
    </source>
</evidence>
<accession>A0ABT0M6A5</accession>
<dbReference type="EMBL" id="JAMAST010000001">
    <property type="protein sequence ID" value="MCL1630407.1"/>
    <property type="molecule type" value="Genomic_DNA"/>
</dbReference>
<reference evidence="9 10" key="1">
    <citation type="submission" date="2022-05" db="EMBL/GenBank/DDBJ databases">
        <title>Sporolactobacillus sp nov CPB3-1, isolated from tree bark (Mangifera indica L.).</title>
        <authorList>
            <person name="Phuengjayaem S."/>
            <person name="Tanasupawat S."/>
        </authorList>
    </citation>
    <scope>NUCLEOTIDE SEQUENCE [LARGE SCALE GENOMIC DNA]</scope>
    <source>
        <strain evidence="9 10">CPB3-1</strain>
    </source>
</reference>
<protein>
    <recommendedName>
        <fullName evidence="2 7">DNA repair protein RecO</fullName>
    </recommendedName>
    <alternativeName>
        <fullName evidence="6 7">Recombination protein O</fullName>
    </alternativeName>
</protein>
<dbReference type="SUPFAM" id="SSF50249">
    <property type="entry name" value="Nucleic acid-binding proteins"/>
    <property type="match status" value="1"/>
</dbReference>
<dbReference type="InterPro" id="IPR022572">
    <property type="entry name" value="DNA_rep/recomb_RecO_N"/>
</dbReference>
<organism evidence="9 10">
    <name type="scientific">Sporolactobacillus mangiferae</name>
    <dbReference type="NCBI Taxonomy" id="2940498"/>
    <lineage>
        <taxon>Bacteria</taxon>
        <taxon>Bacillati</taxon>
        <taxon>Bacillota</taxon>
        <taxon>Bacilli</taxon>
        <taxon>Bacillales</taxon>
        <taxon>Sporolactobacillaceae</taxon>
        <taxon>Sporolactobacillus</taxon>
    </lineage>
</organism>
<dbReference type="NCBIfam" id="TIGR00613">
    <property type="entry name" value="reco"/>
    <property type="match status" value="1"/>
</dbReference>
<keyword evidence="10" id="KW-1185">Reference proteome</keyword>
<keyword evidence="5 7" id="KW-0234">DNA repair</keyword>
<comment type="similarity">
    <text evidence="1 7">Belongs to the RecO family.</text>
</comment>
<evidence type="ECO:0000256" key="7">
    <source>
        <dbReference type="HAMAP-Rule" id="MF_00201"/>
    </source>
</evidence>
<evidence type="ECO:0000256" key="6">
    <source>
        <dbReference type="ARBA" id="ARBA00033409"/>
    </source>
</evidence>
<gene>
    <name evidence="7 9" type="primary">recO</name>
    <name evidence="9" type="ORF">M3N64_00375</name>
</gene>
<evidence type="ECO:0000256" key="1">
    <source>
        <dbReference type="ARBA" id="ARBA00007452"/>
    </source>
</evidence>
<dbReference type="SUPFAM" id="SSF57863">
    <property type="entry name" value="ArfGap/RecO-like zinc finger"/>
    <property type="match status" value="1"/>
</dbReference>
<feature type="domain" description="DNA replication/recombination mediator RecO N-terminal" evidence="8">
    <location>
        <begin position="13"/>
        <end position="88"/>
    </location>
</feature>
<dbReference type="RefSeq" id="WP_249094578.1">
    <property type="nucleotide sequence ID" value="NZ_JAMAST010000001.1"/>
</dbReference>
<keyword evidence="4 7" id="KW-0233">DNA recombination</keyword>
<keyword evidence="3 7" id="KW-0227">DNA damage</keyword>
<proteinExistence type="inferred from homology"/>
<comment type="caution">
    <text evidence="9">The sequence shown here is derived from an EMBL/GenBank/DDBJ whole genome shotgun (WGS) entry which is preliminary data.</text>
</comment>
<dbReference type="Gene3D" id="2.40.50.140">
    <property type="entry name" value="Nucleic acid-binding proteins"/>
    <property type="match status" value="1"/>
</dbReference>
<evidence type="ECO:0000313" key="9">
    <source>
        <dbReference type="EMBL" id="MCL1630407.1"/>
    </source>
</evidence>
<evidence type="ECO:0000259" key="8">
    <source>
        <dbReference type="Pfam" id="PF11967"/>
    </source>
</evidence>
<evidence type="ECO:0000256" key="2">
    <source>
        <dbReference type="ARBA" id="ARBA00021310"/>
    </source>
</evidence>
<dbReference type="Proteomes" id="UP001203004">
    <property type="component" value="Unassembled WGS sequence"/>
</dbReference>
<dbReference type="Gene3D" id="1.20.1440.120">
    <property type="entry name" value="Recombination protein O, C-terminal domain"/>
    <property type="match status" value="1"/>
</dbReference>
<dbReference type="InterPro" id="IPR037278">
    <property type="entry name" value="ARFGAP/RecO"/>
</dbReference>
<sequence length="262" mass="29354">MNRRKGSVLILMMAKAEGIIIRTTDYGESNKIVTLYTEQFGKIGLMVRGARKPSNPLSAVSHVLFYGLCLFRKGRGLGVLYQAESINPLRAVREDIEKMGYAALILELVDRLTEERQPAQGLYHLLRDALLLMEKGTSSPVLALICALKMMPLAGIDPELSCCTRCHEKKMDYLFSISEGGFLCRNCAHIDRYAQNISPAAQRLLPLLRAVPLERLGKIALKTKTIGELESIVYSYYEDNAGIKLRSTHFIKQLAKFRSDEA</sequence>
<dbReference type="InterPro" id="IPR042242">
    <property type="entry name" value="RecO_C"/>
</dbReference>